<dbReference type="SMART" id="SM00028">
    <property type="entry name" value="TPR"/>
    <property type="match status" value="3"/>
</dbReference>
<dbReference type="AlphaFoldDB" id="A0A1D1V126"/>
<evidence type="ECO:0000256" key="1">
    <source>
        <dbReference type="ARBA" id="ARBA00022737"/>
    </source>
</evidence>
<evidence type="ECO:0008006" key="8">
    <source>
        <dbReference type="Google" id="ProtNLM"/>
    </source>
</evidence>
<dbReference type="PANTHER" id="PTHR44186">
    <property type="match status" value="1"/>
</dbReference>
<dbReference type="GO" id="GO:0060271">
    <property type="term" value="P:cilium assembly"/>
    <property type="evidence" value="ECO:0007669"/>
    <property type="project" value="TreeGrafter"/>
</dbReference>
<feature type="compositionally biased region" description="Polar residues" evidence="5">
    <location>
        <begin position="1"/>
        <end position="22"/>
    </location>
</feature>
<organism evidence="6 7">
    <name type="scientific">Ramazzottius varieornatus</name>
    <name type="common">Water bear</name>
    <name type="synonym">Tardigrade</name>
    <dbReference type="NCBI Taxonomy" id="947166"/>
    <lineage>
        <taxon>Eukaryota</taxon>
        <taxon>Metazoa</taxon>
        <taxon>Ecdysozoa</taxon>
        <taxon>Tardigrada</taxon>
        <taxon>Eutardigrada</taxon>
        <taxon>Parachela</taxon>
        <taxon>Hypsibioidea</taxon>
        <taxon>Ramazzottiidae</taxon>
        <taxon>Ramazzottius</taxon>
    </lineage>
</organism>
<accession>A0A1D1V126</accession>
<protein>
    <recommendedName>
        <fullName evidence="8">Bardet-Biedl syndrome 4</fullName>
    </recommendedName>
</protein>
<dbReference type="PANTHER" id="PTHR44186:SF1">
    <property type="entry name" value="BARDET-BIEDL SYNDROME 4 PROTEIN"/>
    <property type="match status" value="1"/>
</dbReference>
<evidence type="ECO:0000256" key="3">
    <source>
        <dbReference type="ARBA" id="ARBA00023778"/>
    </source>
</evidence>
<evidence type="ECO:0000256" key="4">
    <source>
        <dbReference type="PROSITE-ProRule" id="PRU00339"/>
    </source>
</evidence>
<evidence type="ECO:0000313" key="6">
    <source>
        <dbReference type="EMBL" id="GAU95549.1"/>
    </source>
</evidence>
<keyword evidence="1" id="KW-0677">Repeat</keyword>
<dbReference type="InterPro" id="IPR019734">
    <property type="entry name" value="TPR_rpt"/>
</dbReference>
<keyword evidence="7" id="KW-1185">Reference proteome</keyword>
<dbReference type="GO" id="GO:0036064">
    <property type="term" value="C:ciliary basal body"/>
    <property type="evidence" value="ECO:0007669"/>
    <property type="project" value="TreeGrafter"/>
</dbReference>
<feature type="repeat" description="TPR" evidence="4">
    <location>
        <begin position="193"/>
        <end position="226"/>
    </location>
</feature>
<dbReference type="Proteomes" id="UP000186922">
    <property type="component" value="Unassembled WGS sequence"/>
</dbReference>
<sequence>MSTSGSKMSLSRSTGASSNHPTSAPLRALPLGQVSQPPPQRFSQKTTLQRIQETEGRNWLYYQLFLRQDYDACNASLASTDEPGAANVQNAFGMYMKALIAKRQGKLAEAIDILKSSLAMDKRDQEVLKELICLSYLTCAYEQTLMYVEQFKQLTTSQDWSVDFYQGLCHEKLGNIGLAEEHLKSAINVQPQEKSYLTLARFYIRHKEQDKAVDILERAKRVFPDNQLIATTLGTLQIKSHKDLDKGFANLAQVASTPKNRSDEVLLALGSVMQQKMDTDGALKKYEAMVQDPSIVPSAALLNNVALCYLAKRRGTGNKDGKASTASQKEEASQRVLQAVACLKKAQQLAPMDWRIASNLGYVMKEVQLFATASFHLMATIRLTQKHPSPYTYLLLACTADNLEITGQANQLYKYSVKSNATRDPCVYLNYALFLLREGEKEKAIGMAVEGREAMVEWEQSGRTVDTVVTDAFRLLTKKLPLPPVLTHTASSASLKQQPSNMALGSSTTPPGSHEMIVAAEVEPSISTHE</sequence>
<dbReference type="PROSITE" id="PS50005">
    <property type="entry name" value="TPR"/>
    <property type="match status" value="1"/>
</dbReference>
<dbReference type="EMBL" id="BDGG01000003">
    <property type="protein sequence ID" value="GAU95549.1"/>
    <property type="molecule type" value="Genomic_DNA"/>
</dbReference>
<dbReference type="SUPFAM" id="SSF48452">
    <property type="entry name" value="TPR-like"/>
    <property type="match status" value="2"/>
</dbReference>
<comment type="similarity">
    <text evidence="3">Belongs to the BBS4 family.</text>
</comment>
<dbReference type="InterPro" id="IPR011990">
    <property type="entry name" value="TPR-like_helical_dom_sf"/>
</dbReference>
<keyword evidence="2 4" id="KW-0802">TPR repeat</keyword>
<dbReference type="Pfam" id="PF13174">
    <property type="entry name" value="TPR_6"/>
    <property type="match status" value="1"/>
</dbReference>
<name>A0A1D1V126_RAMVA</name>
<proteinExistence type="inferred from homology"/>
<gene>
    <name evidence="6" type="primary">RvY_07149-1</name>
    <name evidence="6" type="synonym">RvY_07149.1</name>
    <name evidence="6" type="ORF">RvY_07149</name>
</gene>
<evidence type="ECO:0000313" key="7">
    <source>
        <dbReference type="Proteomes" id="UP000186922"/>
    </source>
</evidence>
<evidence type="ECO:0000256" key="5">
    <source>
        <dbReference type="SAM" id="MobiDB-lite"/>
    </source>
</evidence>
<evidence type="ECO:0000256" key="2">
    <source>
        <dbReference type="ARBA" id="ARBA00022803"/>
    </source>
</evidence>
<feature type="compositionally biased region" description="Polar residues" evidence="5">
    <location>
        <begin position="490"/>
        <end position="511"/>
    </location>
</feature>
<comment type="caution">
    <text evidence="6">The sequence shown here is derived from an EMBL/GenBank/DDBJ whole genome shotgun (WGS) entry which is preliminary data.</text>
</comment>
<feature type="region of interest" description="Disordered" evidence="5">
    <location>
        <begin position="1"/>
        <end position="43"/>
    </location>
</feature>
<dbReference type="OrthoDB" id="309339at2759"/>
<dbReference type="STRING" id="947166.A0A1D1V126"/>
<dbReference type="GO" id="GO:0061512">
    <property type="term" value="P:protein localization to cilium"/>
    <property type="evidence" value="ECO:0007669"/>
    <property type="project" value="TreeGrafter"/>
</dbReference>
<dbReference type="Gene3D" id="1.25.40.10">
    <property type="entry name" value="Tetratricopeptide repeat domain"/>
    <property type="match status" value="3"/>
</dbReference>
<reference evidence="6 7" key="1">
    <citation type="journal article" date="2016" name="Nat. Commun.">
        <title>Extremotolerant tardigrade genome and improved radiotolerance of human cultured cells by tardigrade-unique protein.</title>
        <authorList>
            <person name="Hashimoto T."/>
            <person name="Horikawa D.D."/>
            <person name="Saito Y."/>
            <person name="Kuwahara H."/>
            <person name="Kozuka-Hata H."/>
            <person name="Shin-I T."/>
            <person name="Minakuchi Y."/>
            <person name="Ohishi K."/>
            <person name="Motoyama A."/>
            <person name="Aizu T."/>
            <person name="Enomoto A."/>
            <person name="Kondo K."/>
            <person name="Tanaka S."/>
            <person name="Hara Y."/>
            <person name="Koshikawa S."/>
            <person name="Sagara H."/>
            <person name="Miura T."/>
            <person name="Yokobori S."/>
            <person name="Miyagawa K."/>
            <person name="Suzuki Y."/>
            <person name="Kubo T."/>
            <person name="Oyama M."/>
            <person name="Kohara Y."/>
            <person name="Fujiyama A."/>
            <person name="Arakawa K."/>
            <person name="Katayama T."/>
            <person name="Toyoda A."/>
            <person name="Kunieda T."/>
        </authorList>
    </citation>
    <scope>NUCLEOTIDE SEQUENCE [LARGE SCALE GENOMIC DNA]</scope>
    <source>
        <strain evidence="6 7">YOKOZUNA-1</strain>
    </source>
</reference>
<feature type="region of interest" description="Disordered" evidence="5">
    <location>
        <begin position="490"/>
        <end position="515"/>
    </location>
</feature>